<dbReference type="SUPFAM" id="SSF89155">
    <property type="entry name" value="TorD-like"/>
    <property type="match status" value="1"/>
</dbReference>
<dbReference type="Gene3D" id="1.10.3480.10">
    <property type="entry name" value="TorD-like"/>
    <property type="match status" value="1"/>
</dbReference>
<dbReference type="PANTHER" id="PTHR34227:SF1">
    <property type="entry name" value="DIMETHYL SULFOXIDE REDUCTASE CHAPERONE-RELATED"/>
    <property type="match status" value="1"/>
</dbReference>
<dbReference type="InterPro" id="IPR036411">
    <property type="entry name" value="TorD-like_sf"/>
</dbReference>
<dbReference type="RefSeq" id="WP_300448187.1">
    <property type="nucleotide sequence ID" value="NZ_CP145316.1"/>
</dbReference>
<dbReference type="InterPro" id="IPR020945">
    <property type="entry name" value="DMSO/NO3_reduct_chaperone"/>
</dbReference>
<sequence length="218" mass="25562">MAHNVLESIANARALYYDFFAGLFLYELLCKREETLIKQVEILKTHILSENDDTHFEVLANALKTQGIKHIIEEYTTTFILPFTLPSDTDVMPRRRKKGEVFYHNTQIMLYLSHYWEGCLNGKALLKSRELIKQSTFRLDTQGCKESEEHLGFLLLLMRHLVCSQHSEDEKVSWQVLRELVIPLGDFVIEVLQKRENLLYYTHIASLLQSFLNVERNL</sequence>
<keyword evidence="3" id="KW-1185">Reference proteome</keyword>
<evidence type="ECO:0000313" key="2">
    <source>
        <dbReference type="EMBL" id="XAM17938.1"/>
    </source>
</evidence>
<dbReference type="Proteomes" id="UP001434737">
    <property type="component" value="Chromosome"/>
</dbReference>
<evidence type="ECO:0000256" key="1">
    <source>
        <dbReference type="ARBA" id="ARBA00023186"/>
    </source>
</evidence>
<keyword evidence="1" id="KW-0143">Chaperone</keyword>
<gene>
    <name evidence="2" type="ORF">V3I05_09665</name>
</gene>
<name>A0ABZ3F441_9HELI</name>
<dbReference type="EMBL" id="CP145316">
    <property type="protein sequence ID" value="XAM17938.1"/>
    <property type="molecule type" value="Genomic_DNA"/>
</dbReference>
<dbReference type="PANTHER" id="PTHR34227">
    <property type="entry name" value="CHAPERONE PROTEIN YCDY"/>
    <property type="match status" value="1"/>
</dbReference>
<accession>A0ABZ3F441</accession>
<dbReference type="InterPro" id="IPR050289">
    <property type="entry name" value="TorD/DmsD_chaperones"/>
</dbReference>
<proteinExistence type="predicted"/>
<reference evidence="2 3" key="1">
    <citation type="submission" date="2024-02" db="EMBL/GenBank/DDBJ databases">
        <title>Genome and pathogenicity analysis of Helicobacter mastomyrinus isolated from mice.</title>
        <authorList>
            <person name="Zhu L."/>
        </authorList>
    </citation>
    <scope>NUCLEOTIDE SEQUENCE [LARGE SCALE GENOMIC DNA]</scope>
    <source>
        <strain evidence="2 3">Hm-17</strain>
    </source>
</reference>
<protein>
    <submittedName>
        <fullName evidence="2">Molecular chaperone TorD family protein</fullName>
    </submittedName>
</protein>
<evidence type="ECO:0000313" key="3">
    <source>
        <dbReference type="Proteomes" id="UP001434737"/>
    </source>
</evidence>
<organism evidence="2 3">
    <name type="scientific">Helicobacter mastomyrinus</name>
    <dbReference type="NCBI Taxonomy" id="287948"/>
    <lineage>
        <taxon>Bacteria</taxon>
        <taxon>Pseudomonadati</taxon>
        <taxon>Campylobacterota</taxon>
        <taxon>Epsilonproteobacteria</taxon>
        <taxon>Campylobacterales</taxon>
        <taxon>Helicobacteraceae</taxon>
        <taxon>Helicobacter</taxon>
    </lineage>
</organism>
<dbReference type="Pfam" id="PF02613">
    <property type="entry name" value="Nitrate_red_del"/>
    <property type="match status" value="1"/>
</dbReference>